<organism evidence="3 4">
    <name type="scientific">Pseudolabrys taiwanensis</name>
    <dbReference type="NCBI Taxonomy" id="331696"/>
    <lineage>
        <taxon>Bacteria</taxon>
        <taxon>Pseudomonadati</taxon>
        <taxon>Pseudomonadota</taxon>
        <taxon>Alphaproteobacteria</taxon>
        <taxon>Hyphomicrobiales</taxon>
        <taxon>Xanthobacteraceae</taxon>
        <taxon>Pseudolabrys</taxon>
    </lineage>
</organism>
<feature type="transmembrane region" description="Helical" evidence="1">
    <location>
        <begin position="31"/>
        <end position="49"/>
    </location>
</feature>
<name>A0A346A182_9HYPH</name>
<evidence type="ECO:0000259" key="2">
    <source>
        <dbReference type="Pfam" id="PF01478"/>
    </source>
</evidence>
<dbReference type="Pfam" id="PF01478">
    <property type="entry name" value="Peptidase_A24"/>
    <property type="match status" value="1"/>
</dbReference>
<dbReference type="GO" id="GO:0004190">
    <property type="term" value="F:aspartic-type endopeptidase activity"/>
    <property type="evidence" value="ECO:0007669"/>
    <property type="project" value="InterPro"/>
</dbReference>
<dbReference type="RefSeq" id="WP_115693308.1">
    <property type="nucleotide sequence ID" value="NZ_CP031417.1"/>
</dbReference>
<evidence type="ECO:0000313" key="3">
    <source>
        <dbReference type="EMBL" id="AXK82929.1"/>
    </source>
</evidence>
<gene>
    <name evidence="3" type="ORF">DW352_21840</name>
</gene>
<keyword evidence="1" id="KW-0812">Transmembrane</keyword>
<reference evidence="3 4" key="1">
    <citation type="submission" date="2018-07" db="EMBL/GenBank/DDBJ databases">
        <authorList>
            <person name="Quirk P.G."/>
            <person name="Krulwich T.A."/>
        </authorList>
    </citation>
    <scope>NUCLEOTIDE SEQUENCE [LARGE SCALE GENOMIC DNA]</scope>
    <source>
        <strain evidence="3 4">CC-BB4</strain>
    </source>
</reference>
<proteinExistence type="predicted"/>
<evidence type="ECO:0000256" key="1">
    <source>
        <dbReference type="SAM" id="Phobius"/>
    </source>
</evidence>
<dbReference type="KEGG" id="ptaw:DW352_21840"/>
<feature type="transmembrane region" description="Helical" evidence="1">
    <location>
        <begin position="144"/>
        <end position="167"/>
    </location>
</feature>
<evidence type="ECO:0000313" key="4">
    <source>
        <dbReference type="Proteomes" id="UP000254889"/>
    </source>
</evidence>
<accession>A0A346A182</accession>
<dbReference type="Gene3D" id="1.20.120.1220">
    <property type="match status" value="1"/>
</dbReference>
<dbReference type="InterPro" id="IPR000045">
    <property type="entry name" value="Prepilin_IV_endopep_pep"/>
</dbReference>
<keyword evidence="1" id="KW-1133">Transmembrane helix</keyword>
<keyword evidence="1" id="KW-0472">Membrane</keyword>
<feature type="transmembrane region" description="Helical" evidence="1">
    <location>
        <begin position="56"/>
        <end position="75"/>
    </location>
</feature>
<protein>
    <submittedName>
        <fullName evidence="3">Prepilin peptidase</fullName>
    </submittedName>
</protein>
<feature type="domain" description="Prepilin type IV endopeptidase peptidase" evidence="2">
    <location>
        <begin position="13"/>
        <end position="113"/>
    </location>
</feature>
<dbReference type="Proteomes" id="UP000254889">
    <property type="component" value="Chromosome"/>
</dbReference>
<dbReference type="GO" id="GO:0016020">
    <property type="term" value="C:membrane"/>
    <property type="evidence" value="ECO:0007669"/>
    <property type="project" value="InterPro"/>
</dbReference>
<dbReference type="AlphaFoldDB" id="A0A346A182"/>
<sequence>MSILLVRAVLWPIVLVLLSVAAVQDVRARIIPNRLVLAVAAVGLVAAAVERPAALWLSLLFAFLLLGGLGVLTHYDVLGAGDAKMIAAVTLMTPPERSAVVLFAIAMAGGVLSLGYLIAYHTLKRRNATTGTTALARWRRNERARIATGQSVPYAVAILGGAVAYYISEIQRCLSVTSCSP</sequence>
<dbReference type="OrthoDB" id="8445686at2"/>
<feature type="transmembrane region" description="Helical" evidence="1">
    <location>
        <begin position="99"/>
        <end position="123"/>
    </location>
</feature>
<dbReference type="EMBL" id="CP031417">
    <property type="protein sequence ID" value="AXK82929.1"/>
    <property type="molecule type" value="Genomic_DNA"/>
</dbReference>
<keyword evidence="4" id="KW-1185">Reference proteome</keyword>